<dbReference type="RefSeq" id="WP_124346904.1">
    <property type="nucleotide sequence ID" value="NZ_CP027706.1"/>
</dbReference>
<protein>
    <submittedName>
        <fullName evidence="1">Uncharacterized protein</fullName>
    </submittedName>
</protein>
<name>A0ABX8MFK2_9PSED</name>
<evidence type="ECO:0000313" key="2">
    <source>
        <dbReference type="Proteomes" id="UP000693952"/>
    </source>
</evidence>
<gene>
    <name evidence="1" type="ORF">KSS89_16400</name>
</gene>
<accession>A0ABX8MFK2</accession>
<dbReference type="Proteomes" id="UP000693952">
    <property type="component" value="Chromosome"/>
</dbReference>
<dbReference type="EMBL" id="CP077074">
    <property type="protein sequence ID" value="QXH37874.1"/>
    <property type="molecule type" value="Genomic_DNA"/>
</dbReference>
<organism evidence="1 2">
    <name type="scientific">Pseudomonas sessilinigenes</name>
    <dbReference type="NCBI Taxonomy" id="658629"/>
    <lineage>
        <taxon>Bacteria</taxon>
        <taxon>Pseudomonadati</taxon>
        <taxon>Pseudomonadota</taxon>
        <taxon>Gammaproteobacteria</taxon>
        <taxon>Pseudomonadales</taxon>
        <taxon>Pseudomonadaceae</taxon>
        <taxon>Pseudomonas</taxon>
    </lineage>
</organism>
<keyword evidence="2" id="KW-1185">Reference proteome</keyword>
<evidence type="ECO:0000313" key="1">
    <source>
        <dbReference type="EMBL" id="QXH37874.1"/>
    </source>
</evidence>
<sequence>MNPIFNHPEFSGLLLTITCALREVEIDDIADLFKASLLDRSLVEPAIEALRQRVHRSSPEGAVRQEYQDSVFAQETTLRLLQRLDRNIQLNRICL</sequence>
<proteinExistence type="predicted"/>
<reference evidence="1" key="1">
    <citation type="submission" date="2021-06" db="EMBL/GenBank/DDBJ databases">
        <title>Updating the genus Pseudomonas: Description of 43 new species and partition of the Pseudomonas putida group.</title>
        <authorList>
            <person name="Girard L."/>
            <person name="Lood C."/>
            <person name="Vandamme P."/>
            <person name="Rokni-Zadeh H."/>
            <person name="van Noort V."/>
            <person name="Hofte M."/>
            <person name="Lavigne R."/>
            <person name="De Mot R."/>
        </authorList>
    </citation>
    <scope>NUCLEOTIDE SEQUENCE</scope>
    <source>
        <strain evidence="1">CMR12a</strain>
    </source>
</reference>